<keyword evidence="3" id="KW-1185">Reference proteome</keyword>
<protein>
    <submittedName>
        <fullName evidence="2">Uncharacterized protein</fullName>
    </submittedName>
</protein>
<feature type="region of interest" description="Disordered" evidence="1">
    <location>
        <begin position="73"/>
        <end position="95"/>
    </location>
</feature>
<feature type="compositionally biased region" description="Polar residues" evidence="1">
    <location>
        <begin position="46"/>
        <end position="55"/>
    </location>
</feature>
<feature type="region of interest" description="Disordered" evidence="1">
    <location>
        <begin position="1"/>
        <end position="58"/>
    </location>
</feature>
<dbReference type="EMBL" id="JAINUG010000237">
    <property type="protein sequence ID" value="KAJ8385985.1"/>
    <property type="molecule type" value="Genomic_DNA"/>
</dbReference>
<comment type="caution">
    <text evidence="2">The sequence shown here is derived from an EMBL/GenBank/DDBJ whole genome shotgun (WGS) entry which is preliminary data.</text>
</comment>
<evidence type="ECO:0000313" key="2">
    <source>
        <dbReference type="EMBL" id="KAJ8385985.1"/>
    </source>
</evidence>
<evidence type="ECO:0000313" key="3">
    <source>
        <dbReference type="Proteomes" id="UP001221898"/>
    </source>
</evidence>
<name>A0AAD7RKZ9_9TELE</name>
<gene>
    <name evidence="2" type="ORF">AAFF_G00178060</name>
</gene>
<dbReference type="Proteomes" id="UP001221898">
    <property type="component" value="Unassembled WGS sequence"/>
</dbReference>
<feature type="compositionally biased region" description="Basic and acidic residues" evidence="1">
    <location>
        <begin position="29"/>
        <end position="45"/>
    </location>
</feature>
<proteinExistence type="predicted"/>
<accession>A0AAD7RKZ9</accession>
<evidence type="ECO:0000256" key="1">
    <source>
        <dbReference type="SAM" id="MobiDB-lite"/>
    </source>
</evidence>
<organism evidence="2 3">
    <name type="scientific">Aldrovandia affinis</name>
    <dbReference type="NCBI Taxonomy" id="143900"/>
    <lineage>
        <taxon>Eukaryota</taxon>
        <taxon>Metazoa</taxon>
        <taxon>Chordata</taxon>
        <taxon>Craniata</taxon>
        <taxon>Vertebrata</taxon>
        <taxon>Euteleostomi</taxon>
        <taxon>Actinopterygii</taxon>
        <taxon>Neopterygii</taxon>
        <taxon>Teleostei</taxon>
        <taxon>Notacanthiformes</taxon>
        <taxon>Halosauridae</taxon>
        <taxon>Aldrovandia</taxon>
    </lineage>
</organism>
<reference evidence="2" key="1">
    <citation type="journal article" date="2023" name="Science">
        <title>Genome structures resolve the early diversification of teleost fishes.</title>
        <authorList>
            <person name="Parey E."/>
            <person name="Louis A."/>
            <person name="Montfort J."/>
            <person name="Bouchez O."/>
            <person name="Roques C."/>
            <person name="Iampietro C."/>
            <person name="Lluch J."/>
            <person name="Castinel A."/>
            <person name="Donnadieu C."/>
            <person name="Desvignes T."/>
            <person name="Floi Bucao C."/>
            <person name="Jouanno E."/>
            <person name="Wen M."/>
            <person name="Mejri S."/>
            <person name="Dirks R."/>
            <person name="Jansen H."/>
            <person name="Henkel C."/>
            <person name="Chen W.J."/>
            <person name="Zahm M."/>
            <person name="Cabau C."/>
            <person name="Klopp C."/>
            <person name="Thompson A.W."/>
            <person name="Robinson-Rechavi M."/>
            <person name="Braasch I."/>
            <person name="Lecointre G."/>
            <person name="Bobe J."/>
            <person name="Postlethwait J.H."/>
            <person name="Berthelot C."/>
            <person name="Roest Crollius H."/>
            <person name="Guiguen Y."/>
        </authorList>
    </citation>
    <scope>NUCLEOTIDE SEQUENCE</scope>
    <source>
        <strain evidence="2">NC1722</strain>
    </source>
</reference>
<sequence>MLFLEKSQMETISRRRGAVNMERTGTKQRNMEWKKKRGRESDCSLRTHSPANQHHPNLLRTINRFKAVSFPQNRGATAEEMGTMGSGVYPRGNGM</sequence>
<dbReference type="AlphaFoldDB" id="A0AAD7RKZ9"/>